<evidence type="ECO:0000313" key="3">
    <source>
        <dbReference type="Proteomes" id="UP000068447"/>
    </source>
</evidence>
<dbReference type="NCBIfam" id="TIGR02595">
    <property type="entry name" value="PEP_CTERM"/>
    <property type="match status" value="1"/>
</dbReference>
<evidence type="ECO:0000313" key="2">
    <source>
        <dbReference type="EMBL" id="ALS98100.1"/>
    </source>
</evidence>
<organism evidence="2 3">
    <name type="scientific">Lacimicrobium alkaliphilum</name>
    <dbReference type="NCBI Taxonomy" id="1526571"/>
    <lineage>
        <taxon>Bacteria</taxon>
        <taxon>Pseudomonadati</taxon>
        <taxon>Pseudomonadota</taxon>
        <taxon>Gammaproteobacteria</taxon>
        <taxon>Alteromonadales</taxon>
        <taxon>Alteromonadaceae</taxon>
        <taxon>Lacimicrobium</taxon>
    </lineage>
</organism>
<dbReference type="STRING" id="1526571.AT746_07355"/>
<dbReference type="AlphaFoldDB" id="A0A0U2Z6L7"/>
<feature type="chain" id="PRO_5006835153" evidence="1">
    <location>
        <begin position="26"/>
        <end position="203"/>
    </location>
</feature>
<name>A0A0U2Z6L7_9ALTE</name>
<keyword evidence="3" id="KW-1185">Reference proteome</keyword>
<dbReference type="EMBL" id="CP013650">
    <property type="protein sequence ID" value="ALS98100.1"/>
    <property type="molecule type" value="Genomic_DNA"/>
</dbReference>
<reference evidence="2 3" key="1">
    <citation type="submission" date="2015-12" db="EMBL/GenBank/DDBJ databases">
        <title>Complete genome of Lacimicrobium alkaliphilum KCTC 32984.</title>
        <authorList>
            <person name="Kim S.-G."/>
            <person name="Lee Y.-J."/>
        </authorList>
    </citation>
    <scope>NUCLEOTIDE SEQUENCE [LARGE SCALE GENOMIC DNA]</scope>
    <source>
        <strain evidence="2 3">YelD216</strain>
    </source>
</reference>
<accession>A0A0U2Z6L7</accession>
<dbReference type="KEGG" id="lal:AT746_07355"/>
<dbReference type="Proteomes" id="UP000068447">
    <property type="component" value="Chromosome"/>
</dbReference>
<dbReference type="InterPro" id="IPR013424">
    <property type="entry name" value="Ice-binding_C"/>
</dbReference>
<keyword evidence="1" id="KW-0732">Signal</keyword>
<dbReference type="OrthoDB" id="6383532at2"/>
<feature type="signal peptide" evidence="1">
    <location>
        <begin position="1"/>
        <end position="25"/>
    </location>
</feature>
<proteinExistence type="predicted"/>
<gene>
    <name evidence="2" type="ORF">AT746_07355</name>
</gene>
<evidence type="ECO:0000256" key="1">
    <source>
        <dbReference type="SAM" id="SignalP"/>
    </source>
</evidence>
<sequence length="203" mass="21801">MSVTKLCRMGSVLGITLLLSFTAKATLISADFRTEANLPDYRNGLPLIYETLGQSIGAGAELNNTHFVQNPDNWSGGVVWMDFDAATNILTLDSQDLLDFQIFDAWISNIVFSQPGQSITGISLLSDDLTDVGVVPGLSFTADSLHISYDSMPDIFNFTGGSATFQIELGETDVVAVPEPLPLTLLGLGLVGLVLTRRKQTAN</sequence>
<protein>
    <submittedName>
        <fullName evidence="2">Uncharacterized protein</fullName>
    </submittedName>
</protein>